<feature type="compositionally biased region" description="Polar residues" evidence="1">
    <location>
        <begin position="1"/>
        <end position="13"/>
    </location>
</feature>
<evidence type="ECO:0000313" key="3">
    <source>
        <dbReference type="Proteomes" id="UP000184387"/>
    </source>
</evidence>
<feature type="region of interest" description="Disordered" evidence="1">
    <location>
        <begin position="38"/>
        <end position="65"/>
    </location>
</feature>
<feature type="region of interest" description="Disordered" evidence="1">
    <location>
        <begin position="1"/>
        <end position="22"/>
    </location>
</feature>
<dbReference type="STRING" id="198092.SAMN02745194_04279"/>
<name>A0A1M6Q1Y5_9PROT</name>
<evidence type="ECO:0008006" key="4">
    <source>
        <dbReference type="Google" id="ProtNLM"/>
    </source>
</evidence>
<dbReference type="RefSeq" id="WP_073138557.1">
    <property type="nucleotide sequence ID" value="NZ_FQZF01000033.1"/>
</dbReference>
<evidence type="ECO:0000256" key="1">
    <source>
        <dbReference type="SAM" id="MobiDB-lite"/>
    </source>
</evidence>
<organism evidence="2 3">
    <name type="scientific">Muricoccus roseus</name>
    <dbReference type="NCBI Taxonomy" id="198092"/>
    <lineage>
        <taxon>Bacteria</taxon>
        <taxon>Pseudomonadati</taxon>
        <taxon>Pseudomonadota</taxon>
        <taxon>Alphaproteobacteria</taxon>
        <taxon>Acetobacterales</taxon>
        <taxon>Roseomonadaceae</taxon>
        <taxon>Muricoccus</taxon>
    </lineage>
</organism>
<proteinExistence type="predicted"/>
<dbReference type="OrthoDB" id="5641374at2"/>
<gene>
    <name evidence="2" type="ORF">SAMN02745194_04279</name>
</gene>
<dbReference type="InterPro" id="IPR022254">
    <property type="entry name" value="DUF3775"/>
</dbReference>
<accession>A0A1M6Q1Y5</accession>
<sequence length="144" mass="15281">MSDKSSGIPGNSPQDDDDEVDLGISLQTIASIIDAARASDATEGDAAGEDAELDAEDAAKPDLTGENLESLIDELNEDEQAALMALAWVGRGDYEPDEWEEALNLARERNEADPAGYLMGMDLLGDLLAEGLAAFGIVVEEIER</sequence>
<dbReference type="EMBL" id="FQZF01000033">
    <property type="protein sequence ID" value="SHK14086.1"/>
    <property type="molecule type" value="Genomic_DNA"/>
</dbReference>
<dbReference type="Proteomes" id="UP000184387">
    <property type="component" value="Unassembled WGS sequence"/>
</dbReference>
<feature type="compositionally biased region" description="Acidic residues" evidence="1">
    <location>
        <begin position="42"/>
        <end position="56"/>
    </location>
</feature>
<protein>
    <recommendedName>
        <fullName evidence="4">DUF3775 domain-containing protein</fullName>
    </recommendedName>
</protein>
<keyword evidence="3" id="KW-1185">Reference proteome</keyword>
<evidence type="ECO:0000313" key="2">
    <source>
        <dbReference type="EMBL" id="SHK14086.1"/>
    </source>
</evidence>
<dbReference type="Pfam" id="PF12616">
    <property type="entry name" value="DUF3775"/>
    <property type="match status" value="1"/>
</dbReference>
<reference evidence="2 3" key="1">
    <citation type="submission" date="2016-11" db="EMBL/GenBank/DDBJ databases">
        <authorList>
            <person name="Jaros S."/>
            <person name="Januszkiewicz K."/>
            <person name="Wedrychowicz H."/>
        </authorList>
    </citation>
    <scope>NUCLEOTIDE SEQUENCE [LARGE SCALE GENOMIC DNA]</scope>
    <source>
        <strain evidence="2 3">DSM 14916</strain>
    </source>
</reference>
<dbReference type="AlphaFoldDB" id="A0A1M6Q1Y5"/>